<proteinExistence type="predicted"/>
<evidence type="ECO:0000313" key="2">
    <source>
        <dbReference type="EMBL" id="OGG15119.1"/>
    </source>
</evidence>
<feature type="transmembrane region" description="Helical" evidence="1">
    <location>
        <begin position="207"/>
        <end position="240"/>
    </location>
</feature>
<dbReference type="STRING" id="1798375.A2773_04485"/>
<feature type="transmembrane region" description="Helical" evidence="1">
    <location>
        <begin position="102"/>
        <end position="124"/>
    </location>
</feature>
<feature type="transmembrane region" description="Helical" evidence="1">
    <location>
        <begin position="347"/>
        <end position="366"/>
    </location>
</feature>
<feature type="transmembrane region" description="Helical" evidence="1">
    <location>
        <begin position="170"/>
        <end position="195"/>
    </location>
</feature>
<reference evidence="2 3" key="1">
    <citation type="journal article" date="2016" name="Nat. Commun.">
        <title>Thousands of microbial genomes shed light on interconnected biogeochemical processes in an aquifer system.</title>
        <authorList>
            <person name="Anantharaman K."/>
            <person name="Brown C.T."/>
            <person name="Hug L.A."/>
            <person name="Sharon I."/>
            <person name="Castelle C.J."/>
            <person name="Probst A.J."/>
            <person name="Thomas B.C."/>
            <person name="Singh A."/>
            <person name="Wilkins M.J."/>
            <person name="Karaoz U."/>
            <person name="Brodie E.L."/>
            <person name="Williams K.H."/>
            <person name="Hubbard S.S."/>
            <person name="Banfield J.F."/>
        </authorList>
    </citation>
    <scope>NUCLEOTIDE SEQUENCE [LARGE SCALE GENOMIC DNA]</scope>
</reference>
<organism evidence="2 3">
    <name type="scientific">Candidatus Gottesmanbacteria bacterium RIFCSPHIGHO2_01_FULL_39_10</name>
    <dbReference type="NCBI Taxonomy" id="1798375"/>
    <lineage>
        <taxon>Bacteria</taxon>
        <taxon>Candidatus Gottesmaniibacteriota</taxon>
    </lineage>
</organism>
<keyword evidence="1" id="KW-1133">Transmembrane helix</keyword>
<protein>
    <recommendedName>
        <fullName evidence="4">Glycosyltransferase RgtA/B/C/D-like domain-containing protein</fullName>
    </recommendedName>
</protein>
<sequence>MRLKYISLLFLLFFFLIVSFYPTIYELSLSNKLYDPNREFILEHNYYWPDFNLYLSKIRQGTEGRLTALERYTSEPHQGSLIQEFYVVLGLMGRPLNLDPNFSYQLGRLILSPLLLLIVILLVFHFFKKTLWRILAFVIIFLSGSFPKIYTDSQGLHVGRFMEWWSNIDVVQRITFVPHILFGQVTSFFILYIFLKNNFRLDNKKLIYLIIIGNLTGLVFPPSLITLNSVVLLLLIIPIIKKRNLDKYLLLNTYYLILTIPSLLYIFLITKIFPWSALVDFHRTHPMMIPFGEYILGTGPIFFLGLIGIVVAVIKKETKFYSFIFWILTTFFFSLLFTHIQEQSPLRFTQTGLYIPLGILGTYFLYEINKLLNNKITYTFIFIYILISLFMMKVSLDWQTTFITQRAQANIPPVPYPPQTMYPLKDWMDGIRWIKNNTGREDVILAQITAGNFIPAYAGRTVYFGQANTVNYDTKQTLVDKFYHGNMSQEEAQAFLRNGRITYIFYSIQEKDFTKGNDLNFYYPFLKKVYSTDTVTIFQI</sequence>
<comment type="caution">
    <text evidence="2">The sequence shown here is derived from an EMBL/GenBank/DDBJ whole genome shotgun (WGS) entry which is preliminary data.</text>
</comment>
<keyword evidence="1" id="KW-0812">Transmembrane</keyword>
<evidence type="ECO:0000313" key="3">
    <source>
        <dbReference type="Proteomes" id="UP000177383"/>
    </source>
</evidence>
<feature type="transmembrane region" description="Helical" evidence="1">
    <location>
        <begin position="252"/>
        <end position="273"/>
    </location>
</feature>
<keyword evidence="1" id="KW-0472">Membrane</keyword>
<gene>
    <name evidence="2" type="ORF">A2773_04485</name>
</gene>
<feature type="transmembrane region" description="Helical" evidence="1">
    <location>
        <begin position="320"/>
        <end position="340"/>
    </location>
</feature>
<feature type="transmembrane region" description="Helical" evidence="1">
    <location>
        <begin position="378"/>
        <end position="396"/>
    </location>
</feature>
<feature type="transmembrane region" description="Helical" evidence="1">
    <location>
        <begin position="294"/>
        <end position="314"/>
    </location>
</feature>
<evidence type="ECO:0008006" key="4">
    <source>
        <dbReference type="Google" id="ProtNLM"/>
    </source>
</evidence>
<name>A0A1F5ZRN2_9BACT</name>
<dbReference type="Proteomes" id="UP000177383">
    <property type="component" value="Unassembled WGS sequence"/>
</dbReference>
<feature type="transmembrane region" description="Helical" evidence="1">
    <location>
        <begin position="131"/>
        <end position="150"/>
    </location>
</feature>
<dbReference type="AlphaFoldDB" id="A0A1F5ZRN2"/>
<accession>A0A1F5ZRN2</accession>
<evidence type="ECO:0000256" key="1">
    <source>
        <dbReference type="SAM" id="Phobius"/>
    </source>
</evidence>
<dbReference type="EMBL" id="MFJE01000005">
    <property type="protein sequence ID" value="OGG15119.1"/>
    <property type="molecule type" value="Genomic_DNA"/>
</dbReference>